<keyword evidence="3" id="KW-1185">Reference proteome</keyword>
<comment type="caution">
    <text evidence="2">The sequence shown here is derived from an EMBL/GenBank/DDBJ whole genome shotgun (WGS) entry which is preliminary data.</text>
</comment>
<protein>
    <submittedName>
        <fullName evidence="2">Uncharacterized protein</fullName>
    </submittedName>
</protein>
<name>A0A553PTT1_TIGCA</name>
<proteinExistence type="predicted"/>
<evidence type="ECO:0000313" key="2">
    <source>
        <dbReference type="EMBL" id="TRY81087.1"/>
    </source>
</evidence>
<dbReference type="Proteomes" id="UP000318571">
    <property type="component" value="Chromosome 12"/>
</dbReference>
<reference evidence="2 3" key="1">
    <citation type="journal article" date="2018" name="Nat. Ecol. Evol.">
        <title>Genomic signatures of mitonuclear coevolution across populations of Tigriopus californicus.</title>
        <authorList>
            <person name="Barreto F.S."/>
            <person name="Watson E.T."/>
            <person name="Lima T.G."/>
            <person name="Willett C.S."/>
            <person name="Edmands S."/>
            <person name="Li W."/>
            <person name="Burton R.S."/>
        </authorList>
    </citation>
    <scope>NUCLEOTIDE SEQUENCE [LARGE SCALE GENOMIC DNA]</scope>
    <source>
        <strain evidence="2 3">San Diego</strain>
    </source>
</reference>
<sequence>MQTLVAKANAGRGRNNSGSPYRRLLVCFWLVQQRGKKRIPSTENFRIKNEKGKENKKRDTQRINSTQRIIQGLIFSAF</sequence>
<evidence type="ECO:0000313" key="3">
    <source>
        <dbReference type="Proteomes" id="UP000318571"/>
    </source>
</evidence>
<dbReference type="AlphaFoldDB" id="A0A553PTT1"/>
<gene>
    <name evidence="2" type="ORF">TCAL_14478</name>
</gene>
<accession>A0A553PTT1</accession>
<evidence type="ECO:0000256" key="1">
    <source>
        <dbReference type="SAM" id="MobiDB-lite"/>
    </source>
</evidence>
<dbReference type="EMBL" id="VCGU01000001">
    <property type="protein sequence ID" value="TRY81087.1"/>
    <property type="molecule type" value="Genomic_DNA"/>
</dbReference>
<feature type="region of interest" description="Disordered" evidence="1">
    <location>
        <begin position="1"/>
        <end position="20"/>
    </location>
</feature>
<organism evidence="2 3">
    <name type="scientific">Tigriopus californicus</name>
    <name type="common">Marine copepod</name>
    <dbReference type="NCBI Taxonomy" id="6832"/>
    <lineage>
        <taxon>Eukaryota</taxon>
        <taxon>Metazoa</taxon>
        <taxon>Ecdysozoa</taxon>
        <taxon>Arthropoda</taxon>
        <taxon>Crustacea</taxon>
        <taxon>Multicrustacea</taxon>
        <taxon>Hexanauplia</taxon>
        <taxon>Copepoda</taxon>
        <taxon>Harpacticoida</taxon>
        <taxon>Harpacticidae</taxon>
        <taxon>Tigriopus</taxon>
    </lineage>
</organism>